<sequence length="174" mass="19880">MFQAAVIYILDLEGLKFDASLLSIVTGPYRILWASVYTNYPEWISQMFIVNAPSFMSLLWKAVGPLIPERTRSKVKICTTNSDWKGLIQKYAKAENIPAHWGGTLVDSNGDGMCRDRLNIPFDPIPQELYWTPDERSPGLNDLTCFAIVLSAWAFGIMKTQRQWTIQLMRWTVS</sequence>
<evidence type="ECO:0000259" key="1">
    <source>
        <dbReference type="PROSITE" id="PS50191"/>
    </source>
</evidence>
<feature type="domain" description="CRAL-TRIO" evidence="1">
    <location>
        <begin position="1"/>
        <end position="109"/>
    </location>
</feature>
<dbReference type="SUPFAM" id="SSF52087">
    <property type="entry name" value="CRAL/TRIO domain"/>
    <property type="match status" value="1"/>
</dbReference>
<reference evidence="2 3" key="1">
    <citation type="submission" date="2018-11" db="EMBL/GenBank/DDBJ databases">
        <authorList>
            <consortium name="Pathogen Informatics"/>
        </authorList>
    </citation>
    <scope>NUCLEOTIDE SEQUENCE [LARGE SCALE GENOMIC DNA]</scope>
</reference>
<dbReference type="AlphaFoldDB" id="A0A3P7LWP6"/>
<name>A0A3P7LWP6_STRVU</name>
<dbReference type="Proteomes" id="UP000270094">
    <property type="component" value="Unassembled WGS sequence"/>
</dbReference>
<organism evidence="2 3">
    <name type="scientific">Strongylus vulgaris</name>
    <name type="common">Blood worm</name>
    <dbReference type="NCBI Taxonomy" id="40348"/>
    <lineage>
        <taxon>Eukaryota</taxon>
        <taxon>Metazoa</taxon>
        <taxon>Ecdysozoa</taxon>
        <taxon>Nematoda</taxon>
        <taxon>Chromadorea</taxon>
        <taxon>Rhabditida</taxon>
        <taxon>Rhabditina</taxon>
        <taxon>Rhabditomorpha</taxon>
        <taxon>Strongyloidea</taxon>
        <taxon>Strongylidae</taxon>
        <taxon>Strongylus</taxon>
    </lineage>
</organism>
<dbReference type="PANTHER" id="PTHR47159">
    <property type="entry name" value="PROTEIN CBG07705-RELATED"/>
    <property type="match status" value="1"/>
</dbReference>
<protein>
    <recommendedName>
        <fullName evidence="1">CRAL-TRIO domain-containing protein</fullName>
    </recommendedName>
</protein>
<gene>
    <name evidence="2" type="ORF">SVUK_LOCUS18516</name>
</gene>
<dbReference type="SMART" id="SM00516">
    <property type="entry name" value="SEC14"/>
    <property type="match status" value="1"/>
</dbReference>
<evidence type="ECO:0000313" key="3">
    <source>
        <dbReference type="Proteomes" id="UP000270094"/>
    </source>
</evidence>
<dbReference type="InterPro" id="IPR053302">
    <property type="entry name" value="CRAL-TRIO_domain"/>
</dbReference>
<dbReference type="EMBL" id="UYYB01123655">
    <property type="protein sequence ID" value="VDM83518.1"/>
    <property type="molecule type" value="Genomic_DNA"/>
</dbReference>
<dbReference type="InterPro" id="IPR036865">
    <property type="entry name" value="CRAL-TRIO_dom_sf"/>
</dbReference>
<evidence type="ECO:0000313" key="2">
    <source>
        <dbReference type="EMBL" id="VDM83518.1"/>
    </source>
</evidence>
<dbReference type="PANTHER" id="PTHR47159:SF4">
    <property type="entry name" value="CRAL-TRIO DOMAIN-CONTAINING PROTEIN"/>
    <property type="match status" value="1"/>
</dbReference>
<dbReference type="Pfam" id="PF00650">
    <property type="entry name" value="CRAL_TRIO"/>
    <property type="match status" value="1"/>
</dbReference>
<dbReference type="CDD" id="cd00170">
    <property type="entry name" value="SEC14"/>
    <property type="match status" value="1"/>
</dbReference>
<dbReference type="Gene3D" id="3.40.525.10">
    <property type="entry name" value="CRAL-TRIO lipid binding domain"/>
    <property type="match status" value="1"/>
</dbReference>
<dbReference type="InterPro" id="IPR001251">
    <property type="entry name" value="CRAL-TRIO_dom"/>
</dbReference>
<keyword evidence="3" id="KW-1185">Reference proteome</keyword>
<accession>A0A3P7LWP6</accession>
<proteinExistence type="predicted"/>
<dbReference type="OrthoDB" id="5834935at2759"/>
<dbReference type="PROSITE" id="PS50191">
    <property type="entry name" value="CRAL_TRIO"/>
    <property type="match status" value="1"/>
</dbReference>